<evidence type="ECO:0000256" key="1">
    <source>
        <dbReference type="ARBA" id="ARBA00022737"/>
    </source>
</evidence>
<dbReference type="GO" id="GO:0005634">
    <property type="term" value="C:nucleus"/>
    <property type="evidence" value="ECO:0007669"/>
    <property type="project" value="TreeGrafter"/>
</dbReference>
<keyword evidence="5" id="KW-1185">Reference proteome</keyword>
<dbReference type="Pfam" id="PF17781">
    <property type="entry name" value="RPN1_RPN2_N"/>
    <property type="match status" value="1"/>
</dbReference>
<organism evidence="4 5">
    <name type="scientific">Mycena albidolilacea</name>
    <dbReference type="NCBI Taxonomy" id="1033008"/>
    <lineage>
        <taxon>Eukaryota</taxon>
        <taxon>Fungi</taxon>
        <taxon>Dikarya</taxon>
        <taxon>Basidiomycota</taxon>
        <taxon>Agaricomycotina</taxon>
        <taxon>Agaricomycetes</taxon>
        <taxon>Agaricomycetidae</taxon>
        <taxon>Agaricales</taxon>
        <taxon>Marasmiineae</taxon>
        <taxon>Mycenaceae</taxon>
        <taxon>Mycena</taxon>
    </lineage>
</organism>
<dbReference type="GO" id="GO:0008540">
    <property type="term" value="C:proteasome regulatory particle, base subcomplex"/>
    <property type="evidence" value="ECO:0007669"/>
    <property type="project" value="TreeGrafter"/>
</dbReference>
<dbReference type="GO" id="GO:0043161">
    <property type="term" value="P:proteasome-mediated ubiquitin-dependent protein catabolic process"/>
    <property type="evidence" value="ECO:0007669"/>
    <property type="project" value="TreeGrafter"/>
</dbReference>
<evidence type="ECO:0000259" key="3">
    <source>
        <dbReference type="Pfam" id="PF17781"/>
    </source>
</evidence>
<comment type="caution">
    <text evidence="4">The sequence shown here is derived from an EMBL/GenBank/DDBJ whole genome shotgun (WGS) entry which is preliminary data.</text>
</comment>
<evidence type="ECO:0000256" key="2">
    <source>
        <dbReference type="SAM" id="MobiDB-lite"/>
    </source>
</evidence>
<dbReference type="PANTHER" id="PTHR10943:SF1">
    <property type="entry name" value="26S PROTEASOME NON-ATPASE REGULATORY SUBUNIT 2"/>
    <property type="match status" value="1"/>
</dbReference>
<dbReference type="EMBL" id="JARIHO010000022">
    <property type="protein sequence ID" value="KAJ7344076.1"/>
    <property type="molecule type" value="Genomic_DNA"/>
</dbReference>
<dbReference type="Proteomes" id="UP001218218">
    <property type="component" value="Unassembled WGS sequence"/>
</dbReference>
<name>A0AAD7EPB5_9AGAR</name>
<evidence type="ECO:0000313" key="5">
    <source>
        <dbReference type="Proteomes" id="UP001218218"/>
    </source>
</evidence>
<reference evidence="4" key="1">
    <citation type="submission" date="2023-03" db="EMBL/GenBank/DDBJ databases">
        <title>Massive genome expansion in bonnet fungi (Mycena s.s.) driven by repeated elements and novel gene families across ecological guilds.</title>
        <authorList>
            <consortium name="Lawrence Berkeley National Laboratory"/>
            <person name="Harder C.B."/>
            <person name="Miyauchi S."/>
            <person name="Viragh M."/>
            <person name="Kuo A."/>
            <person name="Thoen E."/>
            <person name="Andreopoulos B."/>
            <person name="Lu D."/>
            <person name="Skrede I."/>
            <person name="Drula E."/>
            <person name="Henrissat B."/>
            <person name="Morin E."/>
            <person name="Kohler A."/>
            <person name="Barry K."/>
            <person name="LaButti K."/>
            <person name="Morin E."/>
            <person name="Salamov A."/>
            <person name="Lipzen A."/>
            <person name="Mereny Z."/>
            <person name="Hegedus B."/>
            <person name="Baldrian P."/>
            <person name="Stursova M."/>
            <person name="Weitz H."/>
            <person name="Taylor A."/>
            <person name="Grigoriev I.V."/>
            <person name="Nagy L.G."/>
            <person name="Martin F."/>
            <person name="Kauserud H."/>
        </authorList>
    </citation>
    <scope>NUCLEOTIDE SEQUENCE</scope>
    <source>
        <strain evidence="4">CBHHK002</strain>
    </source>
</reference>
<sequence>MTSVPKPLKFLRPLYPELQTLYEIWPTSKDKSLFADILSLGLHSLTLVLGGREYVRHLAAELGDEYPFCETEADAPTPTPAPEAGKEEAPAEPKIIGTIEDLHALAKECTVFLIGHNAEPDTVDLLEELEIVDEIAQLVDDNKYNCVWQYMIRLMKQQLAFLLAALQPTDKSKNQLAPLAITSLNTAHTVHPQFGSSE</sequence>
<dbReference type="AlphaFoldDB" id="A0AAD7EPB5"/>
<dbReference type="PANTHER" id="PTHR10943">
    <property type="entry name" value="26S PROTEASOME NON-ATPASE REGULATORY SUBUNIT"/>
    <property type="match status" value="1"/>
</dbReference>
<keyword evidence="1" id="KW-0677">Repeat</keyword>
<feature type="region of interest" description="Disordered" evidence="2">
    <location>
        <begin position="70"/>
        <end position="90"/>
    </location>
</feature>
<dbReference type="GO" id="GO:0034515">
    <property type="term" value="C:proteasome storage granule"/>
    <property type="evidence" value="ECO:0007669"/>
    <property type="project" value="TreeGrafter"/>
</dbReference>
<evidence type="ECO:0000313" key="4">
    <source>
        <dbReference type="EMBL" id="KAJ7344076.1"/>
    </source>
</evidence>
<gene>
    <name evidence="4" type="ORF">DFH08DRAFT_1009336</name>
</gene>
<proteinExistence type="predicted"/>
<dbReference type="InterPro" id="IPR040892">
    <property type="entry name" value="RPN1_N"/>
</dbReference>
<feature type="domain" description="RPN1 N-terminal" evidence="3">
    <location>
        <begin position="1"/>
        <end position="155"/>
    </location>
</feature>
<accession>A0AAD7EPB5</accession>
<protein>
    <recommendedName>
        <fullName evidence="3">RPN1 N-terminal domain-containing protein</fullName>
    </recommendedName>
</protein>